<reference evidence="2" key="1">
    <citation type="journal article" date="2023" name="Front. Plant Sci.">
        <title>Chromosomal-level genome assembly of Melastoma candidum provides insights into trichome evolution.</title>
        <authorList>
            <person name="Zhong Y."/>
            <person name="Wu W."/>
            <person name="Sun C."/>
            <person name="Zou P."/>
            <person name="Liu Y."/>
            <person name="Dai S."/>
            <person name="Zhou R."/>
        </authorList>
    </citation>
    <scope>NUCLEOTIDE SEQUENCE [LARGE SCALE GENOMIC DNA]</scope>
</reference>
<keyword evidence="2" id="KW-1185">Reference proteome</keyword>
<evidence type="ECO:0000313" key="2">
    <source>
        <dbReference type="Proteomes" id="UP001057402"/>
    </source>
</evidence>
<evidence type="ECO:0000313" key="1">
    <source>
        <dbReference type="EMBL" id="KAI4339285.1"/>
    </source>
</evidence>
<accession>A0ACB9NSP4</accession>
<comment type="caution">
    <text evidence="1">The sequence shown here is derived from an EMBL/GenBank/DDBJ whole genome shotgun (WGS) entry which is preliminary data.</text>
</comment>
<dbReference type="Proteomes" id="UP001057402">
    <property type="component" value="Chromosome 7"/>
</dbReference>
<dbReference type="EMBL" id="CM042886">
    <property type="protein sequence ID" value="KAI4339285.1"/>
    <property type="molecule type" value="Genomic_DNA"/>
</dbReference>
<protein>
    <submittedName>
        <fullName evidence="1">Uncharacterized protein</fullName>
    </submittedName>
</protein>
<sequence>MVIWGFMFFGRAVFGSLSERDAQACLYGESSEAPFGFCCEVGQDTARELTGLPGVLSVRPFNDYISIGEDYVSIGQLGSYQLFHSGSTEKWLVKISKPAIGLVTKAQMVDYYAKILAHIVGKYVFPFDDL</sequence>
<proteinExistence type="predicted"/>
<name>A0ACB9NSP4_9MYRT</name>
<organism evidence="1 2">
    <name type="scientific">Melastoma candidum</name>
    <dbReference type="NCBI Taxonomy" id="119954"/>
    <lineage>
        <taxon>Eukaryota</taxon>
        <taxon>Viridiplantae</taxon>
        <taxon>Streptophyta</taxon>
        <taxon>Embryophyta</taxon>
        <taxon>Tracheophyta</taxon>
        <taxon>Spermatophyta</taxon>
        <taxon>Magnoliopsida</taxon>
        <taxon>eudicotyledons</taxon>
        <taxon>Gunneridae</taxon>
        <taxon>Pentapetalae</taxon>
        <taxon>rosids</taxon>
        <taxon>malvids</taxon>
        <taxon>Myrtales</taxon>
        <taxon>Melastomataceae</taxon>
        <taxon>Melastomatoideae</taxon>
        <taxon>Melastomateae</taxon>
        <taxon>Melastoma</taxon>
    </lineage>
</organism>
<gene>
    <name evidence="1" type="ORF">MLD38_024245</name>
</gene>